<dbReference type="EMBL" id="BSPD01000039">
    <property type="protein sequence ID" value="GLS26113.1"/>
    <property type="molecule type" value="Genomic_DNA"/>
</dbReference>
<comment type="caution">
    <text evidence="2">The sequence shown here is derived from an EMBL/GenBank/DDBJ whole genome shotgun (WGS) entry which is preliminary data.</text>
</comment>
<organism evidence="2 3">
    <name type="scientific">Marinibactrum halimedae</name>
    <dbReference type="NCBI Taxonomy" id="1444977"/>
    <lineage>
        <taxon>Bacteria</taxon>
        <taxon>Pseudomonadati</taxon>
        <taxon>Pseudomonadota</taxon>
        <taxon>Gammaproteobacteria</taxon>
        <taxon>Cellvibrionales</taxon>
        <taxon>Cellvibrionaceae</taxon>
        <taxon>Marinibactrum</taxon>
    </lineage>
</organism>
<dbReference type="GO" id="GO:0035312">
    <property type="term" value="F:5'-3' DNA exonuclease activity"/>
    <property type="evidence" value="ECO:0007669"/>
    <property type="project" value="TreeGrafter"/>
</dbReference>
<dbReference type="InterPro" id="IPR052018">
    <property type="entry name" value="PHP_domain"/>
</dbReference>
<dbReference type="AlphaFoldDB" id="A0AA37T6W4"/>
<evidence type="ECO:0000313" key="3">
    <source>
        <dbReference type="Proteomes" id="UP001156870"/>
    </source>
</evidence>
<sequence length="280" mass="30102">MYSTIDLHSHSTESDGQFSPTAVVARAAENGVTHLALTDHDTVTGIDEALQAAMSHGLEVIPGVELSSQWNGRSVHIVGLNIDPEHPALTEALSALGRERDQRAEKIAERLEKLGFHGALEGAKRFAGGAVVARPHFARFLVDAGYVKSIQKAFAKYLGKGKAGDIKPAWPSMADAIHCVKKSGGIAVLAHPLSYDLTRTKLKSLISDFSDAGGEAIEVVSGDQSRQEIESLAMLAQEFHLKGSCGSDFHVDNAPWQELGRTPPLPSQCIPVWGDWAWPL</sequence>
<reference evidence="2 3" key="1">
    <citation type="journal article" date="2014" name="Int. J. Syst. Evol. Microbiol.">
        <title>Complete genome sequence of Corynebacterium casei LMG S-19264T (=DSM 44701T), isolated from a smear-ripened cheese.</title>
        <authorList>
            <consortium name="US DOE Joint Genome Institute (JGI-PGF)"/>
            <person name="Walter F."/>
            <person name="Albersmeier A."/>
            <person name="Kalinowski J."/>
            <person name="Ruckert C."/>
        </authorList>
    </citation>
    <scope>NUCLEOTIDE SEQUENCE [LARGE SCALE GENOMIC DNA]</scope>
    <source>
        <strain evidence="2 3">NBRC 110095</strain>
    </source>
</reference>
<evidence type="ECO:0000313" key="2">
    <source>
        <dbReference type="EMBL" id="GLS26113.1"/>
    </source>
</evidence>
<name>A0AA37T6W4_9GAMM</name>
<dbReference type="SMART" id="SM00481">
    <property type="entry name" value="POLIIIAc"/>
    <property type="match status" value="1"/>
</dbReference>
<dbReference type="GO" id="GO:0004534">
    <property type="term" value="F:5'-3' RNA exonuclease activity"/>
    <property type="evidence" value="ECO:0007669"/>
    <property type="project" value="TreeGrafter"/>
</dbReference>
<dbReference type="Proteomes" id="UP001156870">
    <property type="component" value="Unassembled WGS sequence"/>
</dbReference>
<keyword evidence="3" id="KW-1185">Reference proteome</keyword>
<dbReference type="InterPro" id="IPR016195">
    <property type="entry name" value="Pol/histidinol_Pase-like"/>
</dbReference>
<proteinExistence type="predicted"/>
<dbReference type="InterPro" id="IPR003141">
    <property type="entry name" value="Pol/His_phosphatase_N"/>
</dbReference>
<accession>A0AA37T6W4</accession>
<dbReference type="Pfam" id="PF02811">
    <property type="entry name" value="PHP"/>
    <property type="match status" value="1"/>
</dbReference>
<dbReference type="InterPro" id="IPR004013">
    <property type="entry name" value="PHP_dom"/>
</dbReference>
<dbReference type="Gene3D" id="1.10.150.650">
    <property type="match status" value="1"/>
</dbReference>
<evidence type="ECO:0000259" key="1">
    <source>
        <dbReference type="SMART" id="SM00481"/>
    </source>
</evidence>
<dbReference type="PANTHER" id="PTHR42924:SF3">
    <property type="entry name" value="POLYMERASE_HISTIDINOL PHOSPHATASE N-TERMINAL DOMAIN-CONTAINING PROTEIN"/>
    <property type="match status" value="1"/>
</dbReference>
<feature type="domain" description="Polymerase/histidinol phosphatase N-terminal" evidence="1">
    <location>
        <begin position="5"/>
        <end position="70"/>
    </location>
</feature>
<protein>
    <submittedName>
        <fullName evidence="2">Phosphatase</fullName>
    </submittedName>
</protein>
<dbReference type="Gene3D" id="3.20.20.140">
    <property type="entry name" value="Metal-dependent hydrolases"/>
    <property type="match status" value="1"/>
</dbReference>
<dbReference type="CDD" id="cd07438">
    <property type="entry name" value="PHP_HisPPase_AMP"/>
    <property type="match status" value="1"/>
</dbReference>
<dbReference type="SUPFAM" id="SSF89550">
    <property type="entry name" value="PHP domain-like"/>
    <property type="match status" value="1"/>
</dbReference>
<dbReference type="PANTHER" id="PTHR42924">
    <property type="entry name" value="EXONUCLEASE"/>
    <property type="match status" value="1"/>
</dbReference>
<gene>
    <name evidence="2" type="ORF">GCM10007877_18280</name>
</gene>